<evidence type="ECO:0000313" key="2">
    <source>
        <dbReference type="Proteomes" id="UP000236291"/>
    </source>
</evidence>
<reference evidence="1 2" key="1">
    <citation type="journal article" date="2014" name="Am. J. Bot.">
        <title>Genome assembly and annotation for red clover (Trifolium pratense; Fabaceae).</title>
        <authorList>
            <person name="Istvanek J."/>
            <person name="Jaros M."/>
            <person name="Krenek A."/>
            <person name="Repkova J."/>
        </authorList>
    </citation>
    <scope>NUCLEOTIDE SEQUENCE [LARGE SCALE GENOMIC DNA]</scope>
    <source>
        <strain evidence="2">cv. Tatra</strain>
        <tissue evidence="1">Young leaves</tissue>
    </source>
</reference>
<evidence type="ECO:0000313" key="1">
    <source>
        <dbReference type="EMBL" id="PNX99364.1"/>
    </source>
</evidence>
<reference evidence="1 2" key="2">
    <citation type="journal article" date="2017" name="Front. Plant Sci.">
        <title>Gene Classification and Mining of Molecular Markers Useful in Red Clover (Trifolium pratense) Breeding.</title>
        <authorList>
            <person name="Istvanek J."/>
            <person name="Dluhosova J."/>
            <person name="Dluhos P."/>
            <person name="Patkova L."/>
            <person name="Nedelnik J."/>
            <person name="Repkova J."/>
        </authorList>
    </citation>
    <scope>NUCLEOTIDE SEQUENCE [LARGE SCALE GENOMIC DNA]</scope>
    <source>
        <strain evidence="2">cv. Tatra</strain>
        <tissue evidence="1">Young leaves</tissue>
    </source>
</reference>
<accession>A0A2K3N8N2</accession>
<proteinExistence type="predicted"/>
<gene>
    <name evidence="1" type="ORF">L195_g022629</name>
</gene>
<protein>
    <submittedName>
        <fullName evidence="1">Uncharacterized protein</fullName>
    </submittedName>
</protein>
<dbReference type="Proteomes" id="UP000236291">
    <property type="component" value="Unassembled WGS sequence"/>
</dbReference>
<dbReference type="EMBL" id="ASHM01017681">
    <property type="protein sequence ID" value="PNX99364.1"/>
    <property type="molecule type" value="Genomic_DNA"/>
</dbReference>
<organism evidence="1 2">
    <name type="scientific">Trifolium pratense</name>
    <name type="common">Red clover</name>
    <dbReference type="NCBI Taxonomy" id="57577"/>
    <lineage>
        <taxon>Eukaryota</taxon>
        <taxon>Viridiplantae</taxon>
        <taxon>Streptophyta</taxon>
        <taxon>Embryophyta</taxon>
        <taxon>Tracheophyta</taxon>
        <taxon>Spermatophyta</taxon>
        <taxon>Magnoliopsida</taxon>
        <taxon>eudicotyledons</taxon>
        <taxon>Gunneridae</taxon>
        <taxon>Pentapetalae</taxon>
        <taxon>rosids</taxon>
        <taxon>fabids</taxon>
        <taxon>Fabales</taxon>
        <taxon>Fabaceae</taxon>
        <taxon>Papilionoideae</taxon>
        <taxon>50 kb inversion clade</taxon>
        <taxon>NPAAA clade</taxon>
        <taxon>Hologalegina</taxon>
        <taxon>IRL clade</taxon>
        <taxon>Trifolieae</taxon>
        <taxon>Trifolium</taxon>
    </lineage>
</organism>
<sequence>MRPWSKKSAKNIATSVAIRLVMEKRCENKVEMCHFLGCNGSIIRHYMGRLINVEEPEKSLKGWVSCRLDDPPPPLKLPNLTALLFGTDHRH</sequence>
<dbReference type="AlphaFoldDB" id="A0A2K3N8N2"/>
<name>A0A2K3N8N2_TRIPR</name>
<comment type="caution">
    <text evidence="1">The sequence shown here is derived from an EMBL/GenBank/DDBJ whole genome shotgun (WGS) entry which is preliminary data.</text>
</comment>